<evidence type="ECO:0000256" key="3">
    <source>
        <dbReference type="ARBA" id="ARBA00023002"/>
    </source>
</evidence>
<dbReference type="AlphaFoldDB" id="A0A0S7WRQ5"/>
<accession>A0A0S7WRQ5</accession>
<dbReference type="PIRSF" id="PIRSF000331">
    <property type="entry name" value="HpaA_HpaB"/>
    <property type="match status" value="1"/>
</dbReference>
<keyword evidence="1" id="KW-0285">Flavoprotein</keyword>
<sequence length="494" mass="54261">MKTKEEYKESLRGLRANVYKFGELIEDVTTHPATRRTVEGHGRIYEASLDREYAEMMTTTSHLTGERISRYLSILRKPEDMFANSRMKRFVFNLTGTCTGGRCVGWTGLNSMWAVTYDIDEKHGTDYHTRLMDWLRRAQSEDIAVCGALTDPKGDRTLPPSKQADPDMYLRVVERRDDGIIVRGAKVMIAGAAAANEIFVLPGSRYGAEDADYAISFVVPRDAEGLTIVEARHPSDLRDLEKGFDVPSNAGGITQGYLFFEDVFIPRERVFMCGECDFTLPAVMNFIMPYRSAIGACVAGQGDVMVGAAMLVGRANGLADKVFRDKVVNMCINNEVTFGLGIAAAAMGRQHSSGSWICDPLLANVNKVLVAKLPCDTRNIAQDICGGIGETGCMPSWRDFQSEEYGELVRKYLKAASDAETRVRGARLVEWLTVGAGIPGCHHGGGSPDGAKLVIWANAGIDEKVAMARRLAGIEMKGEDRGGKREGTTTRRRA</sequence>
<dbReference type="STRING" id="1703770.AMJ39_06760"/>
<dbReference type="InterPro" id="IPR024719">
    <property type="entry name" value="HpaB/PvcC/4-BUDH_C"/>
</dbReference>
<dbReference type="InterPro" id="IPR024674">
    <property type="entry name" value="HpaB/PvcC/4-BUDH_N"/>
</dbReference>
<comment type="caution">
    <text evidence="6">The sequence shown here is derived from an EMBL/GenBank/DDBJ whole genome shotgun (WGS) entry which is preliminary data.</text>
</comment>
<dbReference type="GO" id="GO:0016627">
    <property type="term" value="F:oxidoreductase activity, acting on the CH-CH group of donors"/>
    <property type="evidence" value="ECO:0007669"/>
    <property type="project" value="InterPro"/>
</dbReference>
<feature type="domain" description="HpaB/PvcC/4-BUDH C-terminal" evidence="4">
    <location>
        <begin position="291"/>
        <end position="473"/>
    </location>
</feature>
<dbReference type="PANTHER" id="PTHR36117:SF3">
    <property type="entry name" value="4-HYDROXYPHENYLACETATE 3-MONOOXYGENASE-RELATED"/>
    <property type="match status" value="1"/>
</dbReference>
<dbReference type="PANTHER" id="PTHR36117">
    <property type="entry name" value="4-HYDROXYPHENYLACETATE 3-MONOOXYGENASE-RELATED"/>
    <property type="match status" value="1"/>
</dbReference>
<evidence type="ECO:0000259" key="4">
    <source>
        <dbReference type="Pfam" id="PF03241"/>
    </source>
</evidence>
<evidence type="ECO:0000259" key="5">
    <source>
        <dbReference type="Pfam" id="PF11794"/>
    </source>
</evidence>
<dbReference type="SUPFAM" id="SSF47203">
    <property type="entry name" value="Acyl-CoA dehydrogenase C-terminal domain-like"/>
    <property type="match status" value="1"/>
</dbReference>
<evidence type="ECO:0000313" key="7">
    <source>
        <dbReference type="Proteomes" id="UP000052008"/>
    </source>
</evidence>
<organism evidence="6 7">
    <name type="scientific">candidate division TA06 bacterium DG_24</name>
    <dbReference type="NCBI Taxonomy" id="1703770"/>
    <lineage>
        <taxon>Bacteria</taxon>
        <taxon>Bacteria division TA06</taxon>
    </lineage>
</organism>
<protein>
    <submittedName>
        <fullName evidence="6">4-hydroxyphenylacetate 3-hydroxylase</fullName>
    </submittedName>
</protein>
<reference evidence="6 7" key="1">
    <citation type="journal article" date="2015" name="Microbiome">
        <title>Genomic resolution of linkages in carbon, nitrogen, and sulfur cycling among widespread estuary sediment bacteria.</title>
        <authorList>
            <person name="Baker B.J."/>
            <person name="Lazar C.S."/>
            <person name="Teske A.P."/>
            <person name="Dick G.J."/>
        </authorList>
    </citation>
    <scope>NUCLEOTIDE SEQUENCE [LARGE SCALE GENOMIC DNA]</scope>
    <source>
        <strain evidence="6">DG_24</strain>
    </source>
</reference>
<feature type="domain" description="HpaB/PvcC/4-BUDH N-terminal" evidence="5">
    <location>
        <begin position="3"/>
        <end position="272"/>
    </location>
</feature>
<dbReference type="InterPro" id="IPR046373">
    <property type="entry name" value="Acyl-CoA_Oxase/DH_mid-dom_sf"/>
</dbReference>
<gene>
    <name evidence="6" type="ORF">AMJ39_06760</name>
</gene>
<dbReference type="InterPro" id="IPR036250">
    <property type="entry name" value="AcylCo_DH-like_C"/>
</dbReference>
<keyword evidence="3" id="KW-0560">Oxidoreductase</keyword>
<dbReference type="Gene3D" id="1.10.3140.10">
    <property type="entry name" value="4-hydroxybutyryl-coa dehydratase, domain 1"/>
    <property type="match status" value="1"/>
</dbReference>
<evidence type="ECO:0000256" key="1">
    <source>
        <dbReference type="ARBA" id="ARBA00022630"/>
    </source>
</evidence>
<dbReference type="Proteomes" id="UP000052008">
    <property type="component" value="Unassembled WGS sequence"/>
</dbReference>
<proteinExistence type="predicted"/>
<dbReference type="Pfam" id="PF11794">
    <property type="entry name" value="HpaB_N"/>
    <property type="match status" value="1"/>
</dbReference>
<dbReference type="Gene3D" id="2.40.110.10">
    <property type="entry name" value="Butyryl-CoA Dehydrogenase, subunit A, domain 2"/>
    <property type="match status" value="1"/>
</dbReference>
<name>A0A0S7WRQ5_UNCT6</name>
<dbReference type="PATRIC" id="fig|1703770.3.peg.1451"/>
<dbReference type="InterPro" id="IPR004925">
    <property type="entry name" value="HpaB/PvcC/4-BUDH"/>
</dbReference>
<dbReference type="SUPFAM" id="SSF56645">
    <property type="entry name" value="Acyl-CoA dehydrogenase NM domain-like"/>
    <property type="match status" value="1"/>
</dbReference>
<keyword evidence="2" id="KW-0274">FAD</keyword>
<dbReference type="EMBL" id="LIZS01000040">
    <property type="protein sequence ID" value="KPJ52824.1"/>
    <property type="molecule type" value="Genomic_DNA"/>
</dbReference>
<dbReference type="Pfam" id="PF03241">
    <property type="entry name" value="HpaB"/>
    <property type="match status" value="1"/>
</dbReference>
<dbReference type="InterPro" id="IPR009100">
    <property type="entry name" value="AcylCoA_DH/oxidase_NM_dom_sf"/>
</dbReference>
<evidence type="ECO:0000313" key="6">
    <source>
        <dbReference type="EMBL" id="KPJ52824.1"/>
    </source>
</evidence>
<dbReference type="Gene3D" id="1.20.140.10">
    <property type="entry name" value="Butyryl-CoA Dehydrogenase, subunit A, domain 3"/>
    <property type="match status" value="1"/>
</dbReference>
<evidence type="ECO:0000256" key="2">
    <source>
        <dbReference type="ARBA" id="ARBA00022827"/>
    </source>
</evidence>